<comment type="caution">
    <text evidence="1">The sequence shown here is derived from an EMBL/GenBank/DDBJ whole genome shotgun (WGS) entry which is preliminary data.</text>
</comment>
<reference evidence="2" key="1">
    <citation type="journal article" date="2019" name="Int. J. Syst. Evol. Microbiol.">
        <title>The Global Catalogue of Microorganisms (GCM) 10K type strain sequencing project: providing services to taxonomists for standard genome sequencing and annotation.</title>
        <authorList>
            <consortium name="The Broad Institute Genomics Platform"/>
            <consortium name="The Broad Institute Genome Sequencing Center for Infectious Disease"/>
            <person name="Wu L."/>
            <person name="Ma J."/>
        </authorList>
    </citation>
    <scope>NUCLEOTIDE SEQUENCE [LARGE SCALE GENOMIC DNA]</scope>
    <source>
        <strain evidence="2">KCTC 42282</strain>
    </source>
</reference>
<dbReference type="Proteomes" id="UP001595704">
    <property type="component" value="Unassembled WGS sequence"/>
</dbReference>
<dbReference type="EMBL" id="JBHRYC010000018">
    <property type="protein sequence ID" value="MFC3636072.1"/>
    <property type="molecule type" value="Genomic_DNA"/>
</dbReference>
<evidence type="ECO:0000313" key="1">
    <source>
        <dbReference type="EMBL" id="MFC3636072.1"/>
    </source>
</evidence>
<organism evidence="1 2">
    <name type="scientific">Camelimonas fluminis</name>
    <dbReference type="NCBI Taxonomy" id="1576911"/>
    <lineage>
        <taxon>Bacteria</taxon>
        <taxon>Pseudomonadati</taxon>
        <taxon>Pseudomonadota</taxon>
        <taxon>Alphaproteobacteria</taxon>
        <taxon>Hyphomicrobiales</taxon>
        <taxon>Chelatococcaceae</taxon>
        <taxon>Camelimonas</taxon>
    </lineage>
</organism>
<evidence type="ECO:0000313" key="2">
    <source>
        <dbReference type="Proteomes" id="UP001595704"/>
    </source>
</evidence>
<keyword evidence="2" id="KW-1185">Reference proteome</keyword>
<protein>
    <submittedName>
        <fullName evidence="1">Uncharacterized protein</fullName>
    </submittedName>
</protein>
<dbReference type="RefSeq" id="WP_191320811.1">
    <property type="nucleotide sequence ID" value="NZ_BNCG01000026.1"/>
</dbReference>
<name>A0ABV7UBP2_9HYPH</name>
<gene>
    <name evidence="1" type="ORF">ACFONL_01535</name>
</gene>
<sequence>MACETDRALTYKRLAVPNDRFILHAETSMEFWSIKPKLDGEPASITHYLTDGRDFGDIIMDKSMLELAPDSYDAHRNASLRRLSTGRHGYADTQEDAVALVEVLRSGSVTGDVDAILADAYVKHCYDLKLHGKTVRKYQRKIGRCYFTFWISDIDVHLTFEKSGWTHWENLARFASASKRLDGKIIPIFWPDRVQANFRLLTVRACIAMMERYIADGRMSADRRRQAK</sequence>
<proteinExistence type="predicted"/>
<accession>A0ABV7UBP2</accession>